<dbReference type="STRING" id="1754190.A0A1Y2F837"/>
<evidence type="ECO:0000256" key="1">
    <source>
        <dbReference type="ARBA" id="ARBA00004141"/>
    </source>
</evidence>
<dbReference type="PANTHER" id="PTHR12050">
    <property type="entry name" value="LEPTIN RECEPTOR-RELATED"/>
    <property type="match status" value="1"/>
</dbReference>
<sequence length="141" mass="15503">MKKKRITLLISRNLIGLAALLSIGILLVILSCTNLDKFLPLLVILTYFIAPIPNFIAKKISGGKKNGDFNDEDEMSSTKEYSNFITGILFVTGIAIPLVLLHSDMINVTSTILSLIGGLMIFSAFAIYTKLFLTGNRDETF</sequence>
<feature type="transmembrane region" description="Helical" evidence="6">
    <location>
        <begin position="81"/>
        <end position="100"/>
    </location>
</feature>
<protein>
    <submittedName>
        <fullName evidence="7">Vacuolar protein sorting 55</fullName>
    </submittedName>
</protein>
<accession>A0A1Y2F837</accession>
<dbReference type="InterPro" id="IPR007262">
    <property type="entry name" value="Vps55/LEPROT"/>
</dbReference>
<keyword evidence="8" id="KW-1185">Reference proteome</keyword>
<keyword evidence="4 6" id="KW-1133">Transmembrane helix</keyword>
<dbReference type="OrthoDB" id="14246at2759"/>
<dbReference type="Proteomes" id="UP000193920">
    <property type="component" value="Unassembled WGS sequence"/>
</dbReference>
<dbReference type="EMBL" id="MCOG01000014">
    <property type="protein sequence ID" value="ORY79634.1"/>
    <property type="molecule type" value="Genomic_DNA"/>
</dbReference>
<evidence type="ECO:0000256" key="4">
    <source>
        <dbReference type="ARBA" id="ARBA00022989"/>
    </source>
</evidence>
<dbReference type="Pfam" id="PF04133">
    <property type="entry name" value="Vps55"/>
    <property type="match status" value="1"/>
</dbReference>
<comment type="caution">
    <text evidence="7">The sequence shown here is derived from an EMBL/GenBank/DDBJ whole genome shotgun (WGS) entry which is preliminary data.</text>
</comment>
<feature type="transmembrane region" description="Helical" evidence="6">
    <location>
        <begin position="38"/>
        <end position="57"/>
    </location>
</feature>
<evidence type="ECO:0000256" key="2">
    <source>
        <dbReference type="ARBA" id="ARBA00005645"/>
    </source>
</evidence>
<comment type="subcellular location">
    <subcellularLocation>
        <location evidence="1">Membrane</location>
        <topology evidence="1">Multi-pass membrane protein</topology>
    </subcellularLocation>
</comment>
<organism evidence="7 8">
    <name type="scientific">Neocallimastix californiae</name>
    <dbReference type="NCBI Taxonomy" id="1754190"/>
    <lineage>
        <taxon>Eukaryota</taxon>
        <taxon>Fungi</taxon>
        <taxon>Fungi incertae sedis</taxon>
        <taxon>Chytridiomycota</taxon>
        <taxon>Chytridiomycota incertae sedis</taxon>
        <taxon>Neocallimastigomycetes</taxon>
        <taxon>Neocallimastigales</taxon>
        <taxon>Neocallimastigaceae</taxon>
        <taxon>Neocallimastix</taxon>
    </lineage>
</organism>
<keyword evidence="5 6" id="KW-0472">Membrane</keyword>
<evidence type="ECO:0000256" key="3">
    <source>
        <dbReference type="ARBA" id="ARBA00022692"/>
    </source>
</evidence>
<evidence type="ECO:0000313" key="8">
    <source>
        <dbReference type="Proteomes" id="UP000193920"/>
    </source>
</evidence>
<evidence type="ECO:0000256" key="6">
    <source>
        <dbReference type="SAM" id="Phobius"/>
    </source>
</evidence>
<name>A0A1Y2F837_9FUNG</name>
<keyword evidence="3 6" id="KW-0812">Transmembrane</keyword>
<dbReference type="AlphaFoldDB" id="A0A1Y2F837"/>
<dbReference type="GO" id="GO:0034424">
    <property type="term" value="C:Vps55/Vps68 complex"/>
    <property type="evidence" value="ECO:0007669"/>
    <property type="project" value="TreeGrafter"/>
</dbReference>
<feature type="transmembrane region" description="Helical" evidence="6">
    <location>
        <begin position="12"/>
        <end position="32"/>
    </location>
</feature>
<dbReference type="PANTHER" id="PTHR12050:SF0">
    <property type="entry name" value="RH04491P"/>
    <property type="match status" value="1"/>
</dbReference>
<gene>
    <name evidence="7" type="ORF">LY90DRAFT_500652</name>
</gene>
<dbReference type="GO" id="GO:0032511">
    <property type="term" value="P:late endosome to vacuole transport via multivesicular body sorting pathway"/>
    <property type="evidence" value="ECO:0007669"/>
    <property type="project" value="TreeGrafter"/>
</dbReference>
<comment type="similarity">
    <text evidence="2">Belongs to the OB-RGRP/VPS55 family.</text>
</comment>
<feature type="transmembrane region" description="Helical" evidence="6">
    <location>
        <begin position="112"/>
        <end position="133"/>
    </location>
</feature>
<dbReference type="PROSITE" id="PS51257">
    <property type="entry name" value="PROKAR_LIPOPROTEIN"/>
    <property type="match status" value="1"/>
</dbReference>
<reference evidence="7 8" key="1">
    <citation type="submission" date="2016-08" db="EMBL/GenBank/DDBJ databases">
        <title>A Parts List for Fungal Cellulosomes Revealed by Comparative Genomics.</title>
        <authorList>
            <consortium name="DOE Joint Genome Institute"/>
            <person name="Haitjema C.H."/>
            <person name="Gilmore S.P."/>
            <person name="Henske J.K."/>
            <person name="Solomon K.V."/>
            <person name="De Groot R."/>
            <person name="Kuo A."/>
            <person name="Mondo S.J."/>
            <person name="Salamov A.A."/>
            <person name="Labutti K."/>
            <person name="Zhao Z."/>
            <person name="Chiniquy J."/>
            <person name="Barry K."/>
            <person name="Brewer H.M."/>
            <person name="Purvine S.O."/>
            <person name="Wright A.T."/>
            <person name="Boxma B."/>
            <person name="Van Alen T."/>
            <person name="Hackstein J.H."/>
            <person name="Baker S.E."/>
            <person name="Grigoriev I.V."/>
            <person name="O'Malley M.A."/>
        </authorList>
    </citation>
    <scope>NUCLEOTIDE SEQUENCE [LARGE SCALE GENOMIC DNA]</scope>
    <source>
        <strain evidence="7 8">G1</strain>
    </source>
</reference>
<proteinExistence type="inferred from homology"/>
<evidence type="ECO:0000313" key="7">
    <source>
        <dbReference type="EMBL" id="ORY79634.1"/>
    </source>
</evidence>
<evidence type="ECO:0000256" key="5">
    <source>
        <dbReference type="ARBA" id="ARBA00023136"/>
    </source>
</evidence>